<sequence>MTPDENEVDSYPSQTQAWYGVVILTLAYVLSFLDRQLLSLVVTEIKTDLELTDSQMSLILGFAFALFYTTMGIPIGRLADKKSRKTIIGIGISFWCLMTAATGIIKTYLQLFITRVGVGVGEATLSPSALSMISDYFPKEKRGTAMGFFNMGVSVGSGIALILGGQIVSYFADFPPIVLPIVGQIYEWQALFIFIGIPGLLVALLMATVKEPSRKGKIKVLNKSGDLTEEISIRETIRFIYARKEAYGWLFLSMACSVLIGYAFLSWLPTMYIRAYDVSIPTITLWLGFAFLIGGPFGATMSGWLGDKLYKKYNNSSHVLLFAYSMIIMTVAATLVPLMPSYQTATLMFIPQVIVAAGQTALAPVAMINITPNQIRGQVTAVYFFVISLTGYTLGPTSVALITDFVFKDESLITYSISIVSLVVGLIGIFAGFKSLNYFREQPAIVDTD</sequence>
<proteinExistence type="predicted"/>
<name>A0A381VPA5_9ZZZZ</name>
<feature type="transmembrane region" description="Helical" evidence="6">
    <location>
        <begin position="382"/>
        <end position="407"/>
    </location>
</feature>
<keyword evidence="5 6" id="KW-0472">Membrane</keyword>
<evidence type="ECO:0000256" key="2">
    <source>
        <dbReference type="ARBA" id="ARBA00022448"/>
    </source>
</evidence>
<dbReference type="InterPro" id="IPR044770">
    <property type="entry name" value="MFS_spinster-like"/>
</dbReference>
<dbReference type="AlphaFoldDB" id="A0A381VPA5"/>
<dbReference type="CDD" id="cd17328">
    <property type="entry name" value="MFS_spinster_like"/>
    <property type="match status" value="1"/>
</dbReference>
<dbReference type="Pfam" id="PF07690">
    <property type="entry name" value="MFS_1"/>
    <property type="match status" value="1"/>
</dbReference>
<feature type="transmembrane region" description="Helical" evidence="6">
    <location>
        <begin position="87"/>
        <end position="105"/>
    </location>
</feature>
<gene>
    <name evidence="8" type="ORF">METZ01_LOCUS94745</name>
</gene>
<keyword evidence="3 6" id="KW-0812">Transmembrane</keyword>
<dbReference type="InterPro" id="IPR011701">
    <property type="entry name" value="MFS"/>
</dbReference>
<evidence type="ECO:0000256" key="4">
    <source>
        <dbReference type="ARBA" id="ARBA00022989"/>
    </source>
</evidence>
<evidence type="ECO:0000256" key="6">
    <source>
        <dbReference type="SAM" id="Phobius"/>
    </source>
</evidence>
<dbReference type="PANTHER" id="PTHR23505">
    <property type="entry name" value="SPINSTER"/>
    <property type="match status" value="1"/>
</dbReference>
<feature type="transmembrane region" description="Helical" evidence="6">
    <location>
        <begin position="148"/>
        <end position="168"/>
    </location>
</feature>
<keyword evidence="2" id="KW-0813">Transport</keyword>
<dbReference type="EMBL" id="UINC01009339">
    <property type="protein sequence ID" value="SVA41891.1"/>
    <property type="molecule type" value="Genomic_DNA"/>
</dbReference>
<evidence type="ECO:0000256" key="5">
    <source>
        <dbReference type="ARBA" id="ARBA00023136"/>
    </source>
</evidence>
<keyword evidence="4 6" id="KW-1133">Transmembrane helix</keyword>
<evidence type="ECO:0000313" key="8">
    <source>
        <dbReference type="EMBL" id="SVA41891.1"/>
    </source>
</evidence>
<comment type="subcellular location">
    <subcellularLocation>
        <location evidence="1">Membrane</location>
        <topology evidence="1">Multi-pass membrane protein</topology>
    </subcellularLocation>
</comment>
<protein>
    <recommendedName>
        <fullName evidence="7">Major facilitator superfamily (MFS) profile domain-containing protein</fullName>
    </recommendedName>
</protein>
<dbReference type="GO" id="GO:0016020">
    <property type="term" value="C:membrane"/>
    <property type="evidence" value="ECO:0007669"/>
    <property type="project" value="UniProtKB-SubCell"/>
</dbReference>
<feature type="domain" description="Major facilitator superfamily (MFS) profile" evidence="7">
    <location>
        <begin position="20"/>
        <end position="443"/>
    </location>
</feature>
<feature type="transmembrane region" description="Helical" evidence="6">
    <location>
        <begin position="285"/>
        <end position="306"/>
    </location>
</feature>
<feature type="transmembrane region" description="Helical" evidence="6">
    <location>
        <begin position="413"/>
        <end position="433"/>
    </location>
</feature>
<feature type="transmembrane region" description="Helical" evidence="6">
    <location>
        <begin position="54"/>
        <end position="75"/>
    </location>
</feature>
<organism evidence="8">
    <name type="scientific">marine metagenome</name>
    <dbReference type="NCBI Taxonomy" id="408172"/>
    <lineage>
        <taxon>unclassified sequences</taxon>
        <taxon>metagenomes</taxon>
        <taxon>ecological metagenomes</taxon>
    </lineage>
</organism>
<dbReference type="InterPro" id="IPR020846">
    <property type="entry name" value="MFS_dom"/>
</dbReference>
<feature type="transmembrane region" description="Helical" evidence="6">
    <location>
        <begin position="318"/>
        <end position="339"/>
    </location>
</feature>
<dbReference type="SUPFAM" id="SSF103473">
    <property type="entry name" value="MFS general substrate transporter"/>
    <property type="match status" value="1"/>
</dbReference>
<feature type="transmembrane region" description="Helical" evidence="6">
    <location>
        <begin position="188"/>
        <end position="209"/>
    </location>
</feature>
<dbReference type="InterPro" id="IPR036259">
    <property type="entry name" value="MFS_trans_sf"/>
</dbReference>
<dbReference type="GO" id="GO:0022857">
    <property type="term" value="F:transmembrane transporter activity"/>
    <property type="evidence" value="ECO:0007669"/>
    <property type="project" value="InterPro"/>
</dbReference>
<dbReference type="PANTHER" id="PTHR23505:SF79">
    <property type="entry name" value="PROTEIN SPINSTER"/>
    <property type="match status" value="1"/>
</dbReference>
<evidence type="ECO:0000256" key="3">
    <source>
        <dbReference type="ARBA" id="ARBA00022692"/>
    </source>
</evidence>
<feature type="transmembrane region" description="Helical" evidence="6">
    <location>
        <begin position="246"/>
        <end position="265"/>
    </location>
</feature>
<reference evidence="8" key="1">
    <citation type="submission" date="2018-05" db="EMBL/GenBank/DDBJ databases">
        <authorList>
            <person name="Lanie J.A."/>
            <person name="Ng W.-L."/>
            <person name="Kazmierczak K.M."/>
            <person name="Andrzejewski T.M."/>
            <person name="Davidsen T.M."/>
            <person name="Wayne K.J."/>
            <person name="Tettelin H."/>
            <person name="Glass J.I."/>
            <person name="Rusch D."/>
            <person name="Podicherti R."/>
            <person name="Tsui H.-C.T."/>
            <person name="Winkler M.E."/>
        </authorList>
    </citation>
    <scope>NUCLEOTIDE SEQUENCE</scope>
</reference>
<dbReference type="PROSITE" id="PS50850">
    <property type="entry name" value="MFS"/>
    <property type="match status" value="1"/>
</dbReference>
<evidence type="ECO:0000259" key="7">
    <source>
        <dbReference type="PROSITE" id="PS50850"/>
    </source>
</evidence>
<accession>A0A381VPA5</accession>
<evidence type="ECO:0000256" key="1">
    <source>
        <dbReference type="ARBA" id="ARBA00004141"/>
    </source>
</evidence>
<dbReference type="Gene3D" id="1.20.1250.20">
    <property type="entry name" value="MFS general substrate transporter like domains"/>
    <property type="match status" value="2"/>
</dbReference>
<feature type="transmembrane region" description="Helical" evidence="6">
    <location>
        <begin position="16"/>
        <end position="33"/>
    </location>
</feature>
<feature type="transmembrane region" description="Helical" evidence="6">
    <location>
        <begin position="345"/>
        <end position="370"/>
    </location>
</feature>